<dbReference type="GO" id="GO:0005549">
    <property type="term" value="F:odorant binding"/>
    <property type="evidence" value="ECO:0007669"/>
    <property type="project" value="InterPro"/>
</dbReference>
<dbReference type="GO" id="GO:0007165">
    <property type="term" value="P:signal transduction"/>
    <property type="evidence" value="ECO:0007669"/>
    <property type="project" value="UniProtKB-KW"/>
</dbReference>
<dbReference type="PANTHER" id="PTHR21137:SF35">
    <property type="entry name" value="ODORANT RECEPTOR 19A-RELATED"/>
    <property type="match status" value="1"/>
</dbReference>
<gene>
    <name evidence="1" type="ORF">JYU34_000100</name>
</gene>
<dbReference type="KEGG" id="pxy:105382691"/>
<dbReference type="Pfam" id="PF02949">
    <property type="entry name" value="7tm_6"/>
    <property type="match status" value="1"/>
</dbReference>
<evidence type="ECO:0000313" key="2">
    <source>
        <dbReference type="Proteomes" id="UP000823941"/>
    </source>
</evidence>
<dbReference type="InterPro" id="IPR004117">
    <property type="entry name" value="7tm6_olfct_rcpt"/>
</dbReference>
<proteinExistence type="predicted"/>
<dbReference type="Proteomes" id="UP000823941">
    <property type="component" value="Chromosome 1"/>
</dbReference>
<keyword evidence="2" id="KW-1185">Reference proteome</keyword>
<dbReference type="GO" id="GO:0005886">
    <property type="term" value="C:plasma membrane"/>
    <property type="evidence" value="ECO:0007669"/>
    <property type="project" value="UniProtKB-SubCell"/>
</dbReference>
<dbReference type="PANTHER" id="PTHR21137">
    <property type="entry name" value="ODORANT RECEPTOR"/>
    <property type="match status" value="1"/>
</dbReference>
<dbReference type="GO" id="GO:0004984">
    <property type="term" value="F:olfactory receptor activity"/>
    <property type="evidence" value="ECO:0007669"/>
    <property type="project" value="InterPro"/>
</dbReference>
<organism evidence="1 2">
    <name type="scientific">Plutella xylostella</name>
    <name type="common">Diamondback moth</name>
    <name type="synonym">Plutella maculipennis</name>
    <dbReference type="NCBI Taxonomy" id="51655"/>
    <lineage>
        <taxon>Eukaryota</taxon>
        <taxon>Metazoa</taxon>
        <taxon>Ecdysozoa</taxon>
        <taxon>Arthropoda</taxon>
        <taxon>Hexapoda</taxon>
        <taxon>Insecta</taxon>
        <taxon>Pterygota</taxon>
        <taxon>Neoptera</taxon>
        <taxon>Endopterygota</taxon>
        <taxon>Lepidoptera</taxon>
        <taxon>Glossata</taxon>
        <taxon>Ditrysia</taxon>
        <taxon>Yponomeutoidea</taxon>
        <taxon>Plutellidae</taxon>
        <taxon>Plutella</taxon>
    </lineage>
</organism>
<evidence type="ECO:0000313" key="1">
    <source>
        <dbReference type="EMBL" id="KAG7313019.1"/>
    </source>
</evidence>
<accession>A0ABQ7R6T8</accession>
<sequence length="424" mass="48664">MIQTGERSKALEVKYIKALSKFLWSIGAWPGEEFGDSVALPIRFQRLTLPYQCAGILAAQIYYLVNHRTNIRFFDVGHVIINCFLTLATGTRTALPSFKGYTLIVKKFINDFHLIHFKDKGEYDEKVYKITDFVSYYFTIMQMTLMVCGMTLFNMSPLYNDYRMGAFSRHRPPNITMDFAVFYEFPGATQDEHFYAATFLNLWLSWNCSVSVCSIDLLLSLMVFQIIGHIRILMYDFENLERPKSSESVKTEGEESLVPVTVELFDRQENMRVHRKLIDMVIRHRLIVEFADDISSFFGPLLALTYSFHLVSLCILLLECSQNDPQALARFLPLTAIIFGELVQISVVFEVVGYMGEKLIDSVYLSPWECMNVSNQKSMKFILSRIQLPLQVTAMGMVPVGVETMTAIIKTTMSFFAILQSIND</sequence>
<protein>
    <submittedName>
        <fullName evidence="1">Uncharacterized protein</fullName>
    </submittedName>
</protein>
<dbReference type="EMBL" id="JAHIBW010000001">
    <property type="protein sequence ID" value="KAG7313019.1"/>
    <property type="molecule type" value="Genomic_DNA"/>
</dbReference>
<name>A0ABQ7R6T8_PLUXY</name>
<comment type="caution">
    <text evidence="1">The sequence shown here is derived from an EMBL/GenBank/DDBJ whole genome shotgun (WGS) entry which is preliminary data.</text>
</comment>
<reference evidence="1 2" key="1">
    <citation type="submission" date="2021-06" db="EMBL/GenBank/DDBJ databases">
        <title>A haploid diamondback moth (Plutella xylostella L.) genome assembly resolves 31 chromosomes and identifies a diamide resistance mutation.</title>
        <authorList>
            <person name="Ward C.M."/>
            <person name="Perry K.D."/>
            <person name="Baker G."/>
            <person name="Powis K."/>
            <person name="Heckel D.G."/>
            <person name="Baxter S.W."/>
        </authorList>
    </citation>
    <scope>NUCLEOTIDE SEQUENCE [LARGE SCALE GENOMIC DNA]</scope>
    <source>
        <strain evidence="1 2">LV</strain>
        <tissue evidence="1">Single pupa</tissue>
    </source>
</reference>